<protein>
    <submittedName>
        <fullName evidence="2">GNAT family N-acetyltransferase</fullName>
    </submittedName>
</protein>
<reference evidence="2" key="1">
    <citation type="submission" date="2022-06" db="EMBL/GenBank/DDBJ databases">
        <title>Limimaricola sediminis sp. nov., isolated from an intertidal sediment.</title>
        <authorList>
            <person name="Shao X."/>
        </authorList>
    </citation>
    <scope>NUCLEOTIDE SEQUENCE</scope>
    <source>
        <strain evidence="2">ASW11-118</strain>
    </source>
</reference>
<evidence type="ECO:0000313" key="2">
    <source>
        <dbReference type="EMBL" id="MCP1167092.1"/>
    </source>
</evidence>
<dbReference type="Pfam" id="PF00583">
    <property type="entry name" value="Acetyltransf_1"/>
    <property type="match status" value="1"/>
</dbReference>
<comment type="caution">
    <text evidence="2">The sequence shown here is derived from an EMBL/GenBank/DDBJ whole genome shotgun (WGS) entry which is preliminary data.</text>
</comment>
<dbReference type="SUPFAM" id="SSF55729">
    <property type="entry name" value="Acyl-CoA N-acyltransferases (Nat)"/>
    <property type="match status" value="1"/>
</dbReference>
<dbReference type="AlphaFoldDB" id="A0A9X2FM00"/>
<name>A0A9X2FM00_9RHOB</name>
<dbReference type="EMBL" id="JAMYXC010000016">
    <property type="protein sequence ID" value="MCP1167092.1"/>
    <property type="molecule type" value="Genomic_DNA"/>
</dbReference>
<organism evidence="2 3">
    <name type="scientific">Limimaricola litoreus</name>
    <dbReference type="NCBI Taxonomy" id="2955316"/>
    <lineage>
        <taxon>Bacteria</taxon>
        <taxon>Pseudomonadati</taxon>
        <taxon>Pseudomonadota</taxon>
        <taxon>Alphaproteobacteria</taxon>
        <taxon>Rhodobacterales</taxon>
        <taxon>Paracoccaceae</taxon>
        <taxon>Limimaricola</taxon>
    </lineage>
</organism>
<evidence type="ECO:0000259" key="1">
    <source>
        <dbReference type="PROSITE" id="PS51186"/>
    </source>
</evidence>
<dbReference type="Gene3D" id="3.40.630.30">
    <property type="match status" value="1"/>
</dbReference>
<dbReference type="PROSITE" id="PS51186">
    <property type="entry name" value="GNAT"/>
    <property type="match status" value="1"/>
</dbReference>
<keyword evidence="3" id="KW-1185">Reference proteome</keyword>
<dbReference type="InterPro" id="IPR000182">
    <property type="entry name" value="GNAT_dom"/>
</dbReference>
<dbReference type="InterPro" id="IPR016181">
    <property type="entry name" value="Acyl_CoA_acyltransferase"/>
</dbReference>
<dbReference type="Proteomes" id="UP001139477">
    <property type="component" value="Unassembled WGS sequence"/>
</dbReference>
<accession>A0A9X2FM00</accession>
<proteinExistence type="predicted"/>
<feature type="domain" description="N-acetyltransferase" evidence="1">
    <location>
        <begin position="116"/>
        <end position="262"/>
    </location>
</feature>
<sequence length="262" mass="28368">MTIRSLGLASDLMVLSGLSRVETHHDRFVVRTPAEPDFWYGNMVIFRDERIDPARQIARFEADFPQAGHVTLGWDAPEMRPGPQHAALVAMGFEIHGCDVLALTGPLQAAAPPEGLCTRPLDGDEDWARATALQIETGIEEGHAEEMYRPFAMRRMTAQRGQVAQGRGVWFGAFDGAALVGDLGIFADARTARFQAVETRASHRRRGICAALLTAGVAWAARHRPGAVPVIVADAGSAAGRVYRHCGFAFAETMVTALRPPG</sequence>
<dbReference type="GO" id="GO:0016747">
    <property type="term" value="F:acyltransferase activity, transferring groups other than amino-acyl groups"/>
    <property type="evidence" value="ECO:0007669"/>
    <property type="project" value="InterPro"/>
</dbReference>
<dbReference type="RefSeq" id="WP_253328904.1">
    <property type="nucleotide sequence ID" value="NZ_JAMYXC010000016.1"/>
</dbReference>
<evidence type="ECO:0000313" key="3">
    <source>
        <dbReference type="Proteomes" id="UP001139477"/>
    </source>
</evidence>
<gene>
    <name evidence="2" type="ORF">NHG85_00880</name>
</gene>